<dbReference type="PROSITE" id="PS51257">
    <property type="entry name" value="PROKAR_LIPOPROTEIN"/>
    <property type="match status" value="1"/>
</dbReference>
<evidence type="ECO:0000313" key="2">
    <source>
        <dbReference type="EMBL" id="MBL1410244.1"/>
    </source>
</evidence>
<gene>
    <name evidence="2" type="ORF">JKG61_15930</name>
</gene>
<feature type="chain" id="PRO_5046698861" evidence="1">
    <location>
        <begin position="20"/>
        <end position="257"/>
    </location>
</feature>
<keyword evidence="1" id="KW-0732">Signal</keyword>
<reference evidence="2 3" key="1">
    <citation type="submission" date="2021-01" db="EMBL/GenBank/DDBJ databases">
        <title>C459-1 draft genome sequence.</title>
        <authorList>
            <person name="Zhang X.-F."/>
        </authorList>
    </citation>
    <scope>NUCLEOTIDE SEQUENCE [LARGE SCALE GENOMIC DNA]</scope>
    <source>
        <strain evidence="3">C459-1</strain>
    </source>
</reference>
<comment type="caution">
    <text evidence="2">The sequence shown here is derived from an EMBL/GenBank/DDBJ whole genome shotgun (WGS) entry which is preliminary data.</text>
</comment>
<protein>
    <submittedName>
        <fullName evidence="2">DUF4843 domain-containing protein</fullName>
    </submittedName>
</protein>
<proteinExistence type="predicted"/>
<dbReference type="Proteomes" id="UP000625283">
    <property type="component" value="Unassembled WGS sequence"/>
</dbReference>
<dbReference type="RefSeq" id="WP_202103947.1">
    <property type="nucleotide sequence ID" value="NZ_JAERTY010000009.1"/>
</dbReference>
<evidence type="ECO:0000313" key="3">
    <source>
        <dbReference type="Proteomes" id="UP000625283"/>
    </source>
</evidence>
<dbReference type="EMBL" id="JAERTY010000009">
    <property type="protein sequence ID" value="MBL1410244.1"/>
    <property type="molecule type" value="Genomic_DNA"/>
</dbReference>
<feature type="signal peptide" evidence="1">
    <location>
        <begin position="1"/>
        <end position="19"/>
    </location>
</feature>
<evidence type="ECO:0000256" key="1">
    <source>
        <dbReference type="SAM" id="SignalP"/>
    </source>
</evidence>
<name>A0ABS1R7Q1_9SPHI</name>
<organism evidence="2 3">
    <name type="scientific">Sphingobacterium faecale</name>
    <dbReference type="NCBI Taxonomy" id="2803775"/>
    <lineage>
        <taxon>Bacteria</taxon>
        <taxon>Pseudomonadati</taxon>
        <taxon>Bacteroidota</taxon>
        <taxon>Sphingobacteriia</taxon>
        <taxon>Sphingobacteriales</taxon>
        <taxon>Sphingobacteriaceae</taxon>
        <taxon>Sphingobacterium</taxon>
    </lineage>
</organism>
<accession>A0ABS1R7Q1</accession>
<dbReference type="Pfam" id="PF16132">
    <property type="entry name" value="DUF4843"/>
    <property type="match status" value="1"/>
</dbReference>
<sequence length="257" mass="29637">MKSNFIIICLLLLTMLACKDSHNMLEFDIADSYVYFALPDDNTKSVERYIDSTYYSFSLDENIAITEKILKIPVHIGGTAADKDRMYALVVDGASQYDPDMIKLTSPVIKAGKYNDTLYVTVKRDPYLLTNQMVLHLGLQANDDFKVGNVHNSTMKIVVDDILREPKWWNTWKNYFGPFKKEVFQKWMQLYYLGADPSPELGGNNPGPFYYWDNMPSYANADSYPVTFNYITILKQFFENNVVYPNGDTTQERILLP</sequence>
<keyword evidence="3" id="KW-1185">Reference proteome</keyword>
<dbReference type="InterPro" id="IPR032299">
    <property type="entry name" value="DUF4843"/>
</dbReference>